<dbReference type="Proteomes" id="UP001236795">
    <property type="component" value="Unassembled WGS sequence"/>
</dbReference>
<gene>
    <name evidence="2" type="ORF">QO019_005806</name>
</gene>
<proteinExistence type="predicted"/>
<keyword evidence="3" id="KW-1185">Reference proteome</keyword>
<evidence type="ECO:0008006" key="4">
    <source>
        <dbReference type="Google" id="ProtNLM"/>
    </source>
</evidence>
<sequence>MVKSKKMAAAASVLASIALLAFGAVPAVGAENPGTCAKDDKGNLRCVQVREYRVTQTDERVRIDNNMSQTCSGGKGELSCASDLVVG</sequence>
<accession>A0ABU0KNB2</accession>
<evidence type="ECO:0000313" key="2">
    <source>
        <dbReference type="EMBL" id="MDQ0490922.1"/>
    </source>
</evidence>
<keyword evidence="1" id="KW-0732">Signal</keyword>
<comment type="caution">
    <text evidence="2">The sequence shown here is derived from an EMBL/GenBank/DDBJ whole genome shotgun (WGS) entry which is preliminary data.</text>
</comment>
<name>A0ABU0KNB2_9ACTN</name>
<feature type="chain" id="PRO_5046234937" description="Secreted protein" evidence="1">
    <location>
        <begin position="31"/>
        <end position="87"/>
    </location>
</feature>
<reference evidence="2 3" key="1">
    <citation type="submission" date="2023-07" db="EMBL/GenBank/DDBJ databases">
        <title>Genomic Encyclopedia of Type Strains, Phase IV (KMG-IV): sequencing the most valuable type-strain genomes for metagenomic binning, comparative biology and taxonomic classification.</title>
        <authorList>
            <person name="Goeker M."/>
        </authorList>
    </citation>
    <scope>NUCLEOTIDE SEQUENCE [LARGE SCALE GENOMIC DNA]</scope>
    <source>
        <strain evidence="2 3">DSM 40573</strain>
    </source>
</reference>
<feature type="signal peptide" evidence="1">
    <location>
        <begin position="1"/>
        <end position="30"/>
    </location>
</feature>
<evidence type="ECO:0000256" key="1">
    <source>
        <dbReference type="SAM" id="SignalP"/>
    </source>
</evidence>
<dbReference type="EMBL" id="JAUSWC010000026">
    <property type="protein sequence ID" value="MDQ0490922.1"/>
    <property type="molecule type" value="Genomic_DNA"/>
</dbReference>
<dbReference type="RefSeq" id="WP_037779503.1">
    <property type="nucleotide sequence ID" value="NZ_JAUSWC010000026.1"/>
</dbReference>
<evidence type="ECO:0000313" key="3">
    <source>
        <dbReference type="Proteomes" id="UP001236795"/>
    </source>
</evidence>
<protein>
    <recommendedName>
        <fullName evidence="4">Secreted protein</fullName>
    </recommendedName>
</protein>
<organism evidence="2 3">
    <name type="scientific">Streptomyces thermodiastaticus</name>
    <dbReference type="NCBI Taxonomy" id="44061"/>
    <lineage>
        <taxon>Bacteria</taxon>
        <taxon>Bacillati</taxon>
        <taxon>Actinomycetota</taxon>
        <taxon>Actinomycetes</taxon>
        <taxon>Kitasatosporales</taxon>
        <taxon>Streptomycetaceae</taxon>
        <taxon>Streptomyces</taxon>
    </lineage>
</organism>